<comment type="caution">
    <text evidence="1">The sequence shown here is derived from an EMBL/GenBank/DDBJ whole genome shotgun (WGS) entry which is preliminary data.</text>
</comment>
<evidence type="ECO:0000313" key="1">
    <source>
        <dbReference type="EMBL" id="MBE5062736.1"/>
    </source>
</evidence>
<dbReference type="EMBL" id="JADCKL010000003">
    <property type="protein sequence ID" value="MBE5062736.1"/>
    <property type="molecule type" value="Genomic_DNA"/>
</dbReference>
<dbReference type="RefSeq" id="WP_226394505.1">
    <property type="nucleotide sequence ID" value="NZ_JADCKL010000003.1"/>
</dbReference>
<gene>
    <name evidence="1" type="ORF">INF30_05620</name>
</gene>
<protein>
    <submittedName>
        <fullName evidence="1">Uncharacterized protein</fullName>
    </submittedName>
</protein>
<reference evidence="1 2" key="1">
    <citation type="submission" date="2020-10" db="EMBL/GenBank/DDBJ databases">
        <title>ChiBAC.</title>
        <authorList>
            <person name="Zenner C."/>
            <person name="Hitch T.C.A."/>
            <person name="Clavel T."/>
        </authorList>
    </citation>
    <scope>NUCLEOTIDE SEQUENCE [LARGE SCALE GENOMIC DNA]</scope>
    <source>
        <strain evidence="1 2">DSM 108991</strain>
    </source>
</reference>
<accession>A0ABR9RIG0</accession>
<dbReference type="Proteomes" id="UP000758652">
    <property type="component" value="Unassembled WGS sequence"/>
</dbReference>
<keyword evidence="2" id="KW-1185">Reference proteome</keyword>
<organism evidence="1 2">
    <name type="scientific">Claveliimonas monacensis</name>
    <dbReference type="NCBI Taxonomy" id="2779351"/>
    <lineage>
        <taxon>Bacteria</taxon>
        <taxon>Bacillati</taxon>
        <taxon>Bacillota</taxon>
        <taxon>Clostridia</taxon>
        <taxon>Lachnospirales</taxon>
        <taxon>Lachnospiraceae</taxon>
        <taxon>Claveliimonas</taxon>
    </lineage>
</organism>
<name>A0ABR9RIG0_9FIRM</name>
<proteinExistence type="predicted"/>
<evidence type="ECO:0000313" key="2">
    <source>
        <dbReference type="Proteomes" id="UP000758652"/>
    </source>
</evidence>
<sequence>MNQLLKKFEKIEIDNTSCLDREDQRFCQTQQHMYESVLRHYRAMFRGMKMLHDKETEFHSKLDEKNVSSHNIYHKNLIIADTNTQMDLITSIHQELVERIFTYFRSRYGLDLSAGTYEKYISIQEPEKPVFSFESSASYFSEAGRRGRKEKSEQYEAEYQAYQEEMLLRSKLDYHVIIDDIFQYLDGFDFKEKLQQEIRQEVKNAMEHRDYNLTNAKISFTGLTYARRDYKK</sequence>